<dbReference type="SUPFAM" id="SSF52777">
    <property type="entry name" value="CoA-dependent acyltransferases"/>
    <property type="match status" value="4"/>
</dbReference>
<protein>
    <recommendedName>
        <fullName evidence="5">Carrier domain-containing protein</fullName>
    </recommendedName>
</protein>
<dbReference type="InterPro" id="IPR023213">
    <property type="entry name" value="CAT-like_dom_sf"/>
</dbReference>
<dbReference type="SUPFAM" id="SSF47336">
    <property type="entry name" value="ACP-like"/>
    <property type="match status" value="2"/>
</dbReference>
<name>A0A918TDS4_STRCJ</name>
<dbReference type="InterPro" id="IPR010071">
    <property type="entry name" value="AA_adenyl_dom"/>
</dbReference>
<dbReference type="GO" id="GO:0008610">
    <property type="term" value="P:lipid biosynthetic process"/>
    <property type="evidence" value="ECO:0007669"/>
    <property type="project" value="UniProtKB-ARBA"/>
</dbReference>
<dbReference type="CDD" id="cd17646">
    <property type="entry name" value="A_NRPS_AB3403-like"/>
    <property type="match status" value="1"/>
</dbReference>
<dbReference type="FunFam" id="3.40.50.980:FF:000001">
    <property type="entry name" value="Non-ribosomal peptide synthetase"/>
    <property type="match status" value="2"/>
</dbReference>
<dbReference type="InterPro" id="IPR000873">
    <property type="entry name" value="AMP-dep_synth/lig_dom"/>
</dbReference>
<proteinExistence type="predicted"/>
<dbReference type="Gene3D" id="2.30.38.10">
    <property type="entry name" value="Luciferase, Domain 3"/>
    <property type="match status" value="2"/>
</dbReference>
<keyword evidence="2" id="KW-0596">Phosphopantetheine</keyword>
<dbReference type="InterPro" id="IPR020845">
    <property type="entry name" value="AMP-binding_CS"/>
</dbReference>
<evidence type="ECO:0000256" key="3">
    <source>
        <dbReference type="ARBA" id="ARBA00022553"/>
    </source>
</evidence>
<sequence>MPDEFRDGFRAPASSAADGPAGGDPGTLSGLVTAQATATPGAVAVVHDGKSLSYAQLEQRSTRLAHELRARGVGSQTPVAVMLERDPELVVALLAVLKAGGAFVPVDPSYPAARVRHMLDDSGAGVVLVRGALRDRVPGGDGQGPWVIEVDGSESSFAHHPLTPPAPAPRPEHLAYVVYTSGSTGLPKGVMVEHRGIVSYLRGMLHHFPMGPGDRMLQATSLSFDVSVYEIFLPLLSGGATVLPLSGSHTDARHLSELIEEQQVTSLHMVPSLLRAFADGLDPRRCAGLRRIFVSGEALDPALVEAVHRRLPCELVNLYGATEVSVDSTWWAAPRDLADGPVLVGRPMAGATCHVLDERMRPVPAGAEGEVFLGGASVTRGYHGRAALTAERFVPDPFGPPGSRLYRTGDLGRLVDDGDLLLLGRIDHQVKLHGRRIEPGEIEAAMNAFAEVGNAAVVVTGEGEQAALTGFFTGERAEPGALRDFLARRLPAPLVPARLQRIAALPLSPNGKIDRTALAGLAVPPPPAADEPGPRAAGDPVLRTVLEAMTDVLGGTRIGPDDNFFARGGNSLHATRLVAKLRSAFDPGLGVRLVFEHQTPALLAAALRGPGPEDTASVSSDVPEGELSAAQHRMWLLAQMTDSPAEYAITLALHLTGELDAEAMAWAMDAVVARHDSLRSCFPERDGTPVRAEVPAAALRLRPAPPEPDGDVDRVLERVAREEIAGLDLAAGPLFRPVLVPLTAGGPAVPPAHLLVVVLHHIVADGWSTELILSDLATHYGARTAGREAPEPPRVGYERYLEIERRNEREGVTDRHLAHFTTALRGAPEEVTLPLDRPRPAQRTGRGATLRLDLGPEAADAVRRLAARHRTTPFVILLAGLSALLHRSGGHRDTVIGSAVAGRFDAEVDDLVGLCLNSVALRWQVGPGTPFTTVVERAAESLLGAMEHSAAPFARVVEKLGVPRDARRTPVFQVIALYDDFPDIPAFPGLTARPLETDDGSAQSDALFTFRPPGEEGLPVSVEFSTDVFAAESVRRWTGQLATLLSAAAQAPGTAVGELPLLPAGQRREVLQLGTGPARPLPADGTVTGLFARQARLTPHRTAVTSGAGGDSLSYAELDERSSRLAHALRKRGVGANTPVVVCLRRSTEVLTAVLGVLKAGGGYVPVEPDNPPGRIARLIADSGARLVVTQRALADSLADAAPALFLVDGPDASRELPTTAPGPLPRPCDLAYVIYTSGSTGRPKGVMVEHHSVVNYLARLQEAFALTGEDRLLLKSPLSFDVSVREVFWALCTGATLVVAEPGRHADPDHLVEVIERERVTVVHFVPSMLHVLLETLEGPGRCPSLRQVMTSGETLPVETARRCLELLGAELRNMYGPTETTVEMTDFDCRGRTGTDRLPIGRPFPNTRVYVLDEALRAVPWGVTGELYVSGDPVARGYLGRPALTAERFLPDPYGPPGARMYRTGDLGRFTAEGLLDFQGRSDFQVQLRGHRIELGEIEGVLCEQPGVSAAVAVVRRAESPEAAHLVAYAVTDAGPHGVDAGLREALAGRLPGYMVPASVVTLAALPLTVNGKLDRAALPDPASAGPARETERPHEGAGAGLDGRTERVLAGIWRELLGVAEVGPDDNFFALGGHSLLVATLSARVRSELGVRVPLTLFLRHPVLRDLAAALPDGVPAQGPAGGDGLRPRGLDRAPLSAAQRRVWVDEQLWPGTAAYTVPEAFRLRGPLDERAFEAALEELLLRHGALRTRVVGGEHPELVVAAEPVGLRRADVRGADEAGVRELLGAAARRVFDLDGPLVETVLARVADEEWLFLFTAHHLVVDGWSFDVLWRDLGALYRLHATGEGGRPELPGLSFTDYTCWESERVAAGAYRPHLDFWRQELAGLPEAPAVAGAGDTRRGESRAVPLGAELSARLRDVAAALGVSPFVLTLTAFALAVTAEGPAEQLIGVELAGRDDQRVAELVGLFINHVPLRVRRHHGGTARQAVASVGAAWRRVLDHAQVSFDAIVDELGGRRSHGKALAADVAFSYLDTRTPLHLEGVEVTPVEPGFNGSAKFGLLLEVFDTPQGLVGVFEHQPQRFDRARTTRIRNRWEAVLLGLLADPDLPPDLGD</sequence>
<dbReference type="EMBL" id="BMVB01000005">
    <property type="protein sequence ID" value="GHC43863.1"/>
    <property type="molecule type" value="Genomic_DNA"/>
</dbReference>
<dbReference type="FunFam" id="3.40.50.980:FF:000002">
    <property type="entry name" value="Enterobactin synthetase component F"/>
    <property type="match status" value="1"/>
</dbReference>
<dbReference type="InterPro" id="IPR036736">
    <property type="entry name" value="ACP-like_sf"/>
</dbReference>
<dbReference type="NCBIfam" id="TIGR01733">
    <property type="entry name" value="AA-adenyl-dom"/>
    <property type="match status" value="2"/>
</dbReference>
<keyword evidence="3" id="KW-0597">Phosphoprotein</keyword>
<dbReference type="InterPro" id="IPR001242">
    <property type="entry name" value="Condensation_dom"/>
</dbReference>
<dbReference type="GO" id="GO:0047527">
    <property type="term" value="F:2,3-dihydroxybenzoate-serine ligase activity"/>
    <property type="evidence" value="ECO:0007669"/>
    <property type="project" value="TreeGrafter"/>
</dbReference>
<dbReference type="PROSITE" id="PS00012">
    <property type="entry name" value="PHOSPHOPANTETHEINE"/>
    <property type="match status" value="1"/>
</dbReference>
<dbReference type="Gene3D" id="1.10.1200.10">
    <property type="entry name" value="ACP-like"/>
    <property type="match status" value="2"/>
</dbReference>
<dbReference type="GO" id="GO:0031177">
    <property type="term" value="F:phosphopantetheine binding"/>
    <property type="evidence" value="ECO:0007669"/>
    <property type="project" value="InterPro"/>
</dbReference>
<dbReference type="SUPFAM" id="SSF56801">
    <property type="entry name" value="Acetyl-CoA synthetase-like"/>
    <property type="match status" value="2"/>
</dbReference>
<evidence type="ECO:0000256" key="1">
    <source>
        <dbReference type="ARBA" id="ARBA00001957"/>
    </source>
</evidence>
<evidence type="ECO:0000256" key="2">
    <source>
        <dbReference type="ARBA" id="ARBA00022450"/>
    </source>
</evidence>
<evidence type="ECO:0000313" key="7">
    <source>
        <dbReference type="Proteomes" id="UP000646244"/>
    </source>
</evidence>
<dbReference type="Pfam" id="PF00550">
    <property type="entry name" value="PP-binding"/>
    <property type="match status" value="2"/>
</dbReference>
<dbReference type="SMART" id="SM00823">
    <property type="entry name" value="PKS_PP"/>
    <property type="match status" value="2"/>
</dbReference>
<feature type="domain" description="Carrier" evidence="5">
    <location>
        <begin position="536"/>
        <end position="611"/>
    </location>
</feature>
<feature type="domain" description="Carrier" evidence="5">
    <location>
        <begin position="1603"/>
        <end position="1678"/>
    </location>
</feature>
<dbReference type="GO" id="GO:0009366">
    <property type="term" value="C:enterobactin synthetase complex"/>
    <property type="evidence" value="ECO:0007669"/>
    <property type="project" value="TreeGrafter"/>
</dbReference>
<dbReference type="NCBIfam" id="NF003417">
    <property type="entry name" value="PRK04813.1"/>
    <property type="match status" value="2"/>
</dbReference>
<dbReference type="GO" id="GO:0005829">
    <property type="term" value="C:cytosol"/>
    <property type="evidence" value="ECO:0007669"/>
    <property type="project" value="TreeGrafter"/>
</dbReference>
<dbReference type="InterPro" id="IPR009081">
    <property type="entry name" value="PP-bd_ACP"/>
</dbReference>
<dbReference type="GO" id="GO:0043041">
    <property type="term" value="P:amino acid activation for nonribosomal peptide biosynthetic process"/>
    <property type="evidence" value="ECO:0007669"/>
    <property type="project" value="TreeGrafter"/>
</dbReference>
<accession>A0A918TDS4</accession>
<dbReference type="InterPro" id="IPR045851">
    <property type="entry name" value="AMP-bd_C_sf"/>
</dbReference>
<dbReference type="Gene3D" id="3.30.559.10">
    <property type="entry name" value="Chloramphenicol acetyltransferase-like domain"/>
    <property type="match status" value="2"/>
</dbReference>
<dbReference type="Pfam" id="PF13193">
    <property type="entry name" value="AMP-binding_C"/>
    <property type="match status" value="1"/>
</dbReference>
<dbReference type="Pfam" id="PF00501">
    <property type="entry name" value="AMP-binding"/>
    <property type="match status" value="2"/>
</dbReference>
<dbReference type="FunFam" id="2.30.38.10:FF:000001">
    <property type="entry name" value="Non-ribosomal peptide synthetase PvdI"/>
    <property type="match status" value="1"/>
</dbReference>
<dbReference type="Pfam" id="PF00668">
    <property type="entry name" value="Condensation"/>
    <property type="match status" value="2"/>
</dbReference>
<feature type="region of interest" description="Disordered" evidence="4">
    <location>
        <begin position="1"/>
        <end position="29"/>
    </location>
</feature>
<dbReference type="InterPro" id="IPR025110">
    <property type="entry name" value="AMP-bd_C"/>
</dbReference>
<dbReference type="PANTHER" id="PTHR45527">
    <property type="entry name" value="NONRIBOSOMAL PEPTIDE SYNTHETASE"/>
    <property type="match status" value="1"/>
</dbReference>
<dbReference type="InterPro" id="IPR020806">
    <property type="entry name" value="PKS_PP-bd"/>
</dbReference>
<reference evidence="6" key="1">
    <citation type="journal article" date="2014" name="Int. J. Syst. Evol. Microbiol.">
        <title>Complete genome sequence of Corynebacterium casei LMG S-19264T (=DSM 44701T), isolated from a smear-ripened cheese.</title>
        <authorList>
            <consortium name="US DOE Joint Genome Institute (JGI-PGF)"/>
            <person name="Walter F."/>
            <person name="Albersmeier A."/>
            <person name="Kalinowski J."/>
            <person name="Ruckert C."/>
        </authorList>
    </citation>
    <scope>NUCLEOTIDE SEQUENCE</scope>
    <source>
        <strain evidence="6">JCM 4633</strain>
    </source>
</reference>
<dbReference type="PROSITE" id="PS00455">
    <property type="entry name" value="AMP_BINDING"/>
    <property type="match status" value="2"/>
</dbReference>
<dbReference type="PANTHER" id="PTHR45527:SF1">
    <property type="entry name" value="FATTY ACID SYNTHASE"/>
    <property type="match status" value="1"/>
</dbReference>
<comment type="caution">
    <text evidence="6">The sequence shown here is derived from an EMBL/GenBank/DDBJ whole genome shotgun (WGS) entry which is preliminary data.</text>
</comment>
<evidence type="ECO:0000259" key="5">
    <source>
        <dbReference type="PROSITE" id="PS50075"/>
    </source>
</evidence>
<dbReference type="CDD" id="cd19531">
    <property type="entry name" value="LCL_NRPS-like"/>
    <property type="match status" value="2"/>
</dbReference>
<reference evidence="6" key="2">
    <citation type="submission" date="2020-09" db="EMBL/GenBank/DDBJ databases">
        <authorList>
            <person name="Sun Q."/>
            <person name="Ohkuma M."/>
        </authorList>
    </citation>
    <scope>NUCLEOTIDE SEQUENCE</scope>
    <source>
        <strain evidence="6">JCM 4633</strain>
    </source>
</reference>
<evidence type="ECO:0000313" key="6">
    <source>
        <dbReference type="EMBL" id="GHC43863.1"/>
    </source>
</evidence>
<gene>
    <name evidence="6" type="ORF">GCM10010507_18410</name>
</gene>
<dbReference type="Gene3D" id="3.40.50.980">
    <property type="match status" value="4"/>
</dbReference>
<dbReference type="GO" id="GO:0009239">
    <property type="term" value="P:enterobactin biosynthetic process"/>
    <property type="evidence" value="ECO:0007669"/>
    <property type="project" value="TreeGrafter"/>
</dbReference>
<comment type="cofactor">
    <cofactor evidence="1">
        <name>pantetheine 4'-phosphate</name>
        <dbReference type="ChEBI" id="CHEBI:47942"/>
    </cofactor>
</comment>
<dbReference type="InterPro" id="IPR006162">
    <property type="entry name" value="Ppantetheine_attach_site"/>
</dbReference>
<dbReference type="Proteomes" id="UP000646244">
    <property type="component" value="Unassembled WGS sequence"/>
</dbReference>
<dbReference type="Gene3D" id="3.30.559.30">
    <property type="entry name" value="Nonribosomal peptide synthetase, condensation domain"/>
    <property type="match status" value="2"/>
</dbReference>
<evidence type="ECO:0000256" key="4">
    <source>
        <dbReference type="SAM" id="MobiDB-lite"/>
    </source>
</evidence>
<dbReference type="Gene3D" id="3.30.300.30">
    <property type="match status" value="2"/>
</dbReference>
<organism evidence="6 7">
    <name type="scientific">Streptomyces cinnamoneus</name>
    <name type="common">Streptoverticillium cinnamoneum</name>
    <dbReference type="NCBI Taxonomy" id="53446"/>
    <lineage>
        <taxon>Bacteria</taxon>
        <taxon>Bacillati</taxon>
        <taxon>Actinomycetota</taxon>
        <taxon>Actinomycetes</taxon>
        <taxon>Kitasatosporales</taxon>
        <taxon>Streptomycetaceae</taxon>
        <taxon>Streptomyces</taxon>
        <taxon>Streptomyces cinnamoneus group</taxon>
    </lineage>
</organism>
<feature type="region of interest" description="Disordered" evidence="4">
    <location>
        <begin position="1579"/>
        <end position="1604"/>
    </location>
</feature>
<dbReference type="FunFam" id="3.40.50.12780:FF:000012">
    <property type="entry name" value="Non-ribosomal peptide synthetase"/>
    <property type="match status" value="2"/>
</dbReference>
<dbReference type="PROSITE" id="PS50075">
    <property type="entry name" value="CARRIER"/>
    <property type="match status" value="2"/>
</dbReference>